<dbReference type="STRING" id="51642.NSMM_240031"/>
<dbReference type="Pfam" id="PF25990">
    <property type="entry name" value="Beta-barrel_YknX"/>
    <property type="match status" value="1"/>
</dbReference>
<accession>A0A1G5SCE1</accession>
<dbReference type="SUPFAM" id="SSF111369">
    <property type="entry name" value="HlyD-like secretion proteins"/>
    <property type="match status" value="1"/>
</dbReference>
<organism evidence="4 5">
    <name type="scientific">Nitrosomonas mobilis</name>
    <dbReference type="NCBI Taxonomy" id="51642"/>
    <lineage>
        <taxon>Bacteria</taxon>
        <taxon>Pseudomonadati</taxon>
        <taxon>Pseudomonadota</taxon>
        <taxon>Betaproteobacteria</taxon>
        <taxon>Nitrosomonadales</taxon>
        <taxon>Nitrosomonadaceae</taxon>
        <taxon>Nitrosomonas</taxon>
    </lineage>
</organism>
<reference evidence="4 5" key="1">
    <citation type="submission" date="2016-10" db="EMBL/GenBank/DDBJ databases">
        <authorList>
            <person name="de Groot N.N."/>
        </authorList>
    </citation>
    <scope>NUCLEOTIDE SEQUENCE [LARGE SCALE GENOMIC DNA]</scope>
    <source>
        <strain evidence="4">1</strain>
    </source>
</reference>
<dbReference type="Gene3D" id="2.40.50.100">
    <property type="match status" value="1"/>
</dbReference>
<evidence type="ECO:0000259" key="3">
    <source>
        <dbReference type="Pfam" id="PF25990"/>
    </source>
</evidence>
<dbReference type="OrthoDB" id="9806939at2"/>
<dbReference type="InterPro" id="IPR006143">
    <property type="entry name" value="RND_pump_MFP"/>
</dbReference>
<dbReference type="Gene3D" id="2.40.30.170">
    <property type="match status" value="1"/>
</dbReference>
<evidence type="ECO:0000313" key="5">
    <source>
        <dbReference type="Proteomes" id="UP000198729"/>
    </source>
</evidence>
<dbReference type="EMBL" id="FMWO01000030">
    <property type="protein sequence ID" value="SCZ84647.1"/>
    <property type="molecule type" value="Genomic_DNA"/>
</dbReference>
<evidence type="ECO:0000256" key="1">
    <source>
        <dbReference type="ARBA" id="ARBA00009477"/>
    </source>
</evidence>
<dbReference type="InterPro" id="IPR058624">
    <property type="entry name" value="MdtA-like_HH"/>
</dbReference>
<keyword evidence="5" id="KW-1185">Reference proteome</keyword>
<name>A0A1G5SCE1_9PROT</name>
<comment type="similarity">
    <text evidence="1">Belongs to the membrane fusion protein (MFP) (TC 8.A.1) family.</text>
</comment>
<dbReference type="Gene3D" id="1.10.287.470">
    <property type="entry name" value="Helix hairpin bin"/>
    <property type="match status" value="1"/>
</dbReference>
<dbReference type="RefSeq" id="WP_090284291.1">
    <property type="nucleotide sequence ID" value="NZ_FMWO01000030.1"/>
</dbReference>
<dbReference type="NCBIfam" id="TIGR01730">
    <property type="entry name" value="RND_mfp"/>
    <property type="match status" value="1"/>
</dbReference>
<dbReference type="Proteomes" id="UP000198729">
    <property type="component" value="Unassembled WGS sequence"/>
</dbReference>
<dbReference type="Pfam" id="PF25876">
    <property type="entry name" value="HH_MFP_RND"/>
    <property type="match status" value="1"/>
</dbReference>
<proteinExistence type="inferred from homology"/>
<sequence>MFRIKKITRTAVILLFAATLVYAGWAIWPEDQQEVELAAVKRGVVEATVVNTRAGTVKPCRRSRLSPAAGGQIISLPAREGDRVVPGQVLLKLWNTDLEAQYELAKQQHITAKNRKQEACILAKNAEREFRRTQQLVTKGFVSPQHADDTRAAAESRQAACAAAAADVSRAQAQMSVISANLERTVLVAPFAGIIAQVTGELGEYVTPSPQGIPTPPAIDLIDDSCLYVSAPMDEVDAPKIQVGQPARITLDAITQKTFAGKVRRIAPYVTEIEKQARTVEVEAEFIDLDTNIMLLVGYSADVEVITQRHEAVLRIPTRVIRQGNKVLVVGTDNRLEERKLITGLANWVYTEILEGLSEGDQVLLEADDGTVTAGTRIIAKPLQP</sequence>
<evidence type="ECO:0000259" key="2">
    <source>
        <dbReference type="Pfam" id="PF25876"/>
    </source>
</evidence>
<dbReference type="AlphaFoldDB" id="A0A1G5SCE1"/>
<gene>
    <name evidence="4" type="ORF">NSMM_240031</name>
</gene>
<feature type="domain" description="Multidrug resistance protein MdtA-like alpha-helical hairpin" evidence="2">
    <location>
        <begin position="121"/>
        <end position="175"/>
    </location>
</feature>
<dbReference type="GO" id="GO:1990281">
    <property type="term" value="C:efflux pump complex"/>
    <property type="evidence" value="ECO:0007669"/>
    <property type="project" value="TreeGrafter"/>
</dbReference>
<dbReference type="PANTHER" id="PTHR30469">
    <property type="entry name" value="MULTIDRUG RESISTANCE PROTEIN MDTA"/>
    <property type="match status" value="1"/>
</dbReference>
<feature type="domain" description="YknX-like beta-barrel" evidence="3">
    <location>
        <begin position="228"/>
        <end position="277"/>
    </location>
</feature>
<dbReference type="GO" id="GO:0015562">
    <property type="term" value="F:efflux transmembrane transporter activity"/>
    <property type="evidence" value="ECO:0007669"/>
    <property type="project" value="TreeGrafter"/>
</dbReference>
<dbReference type="InterPro" id="IPR058636">
    <property type="entry name" value="Beta-barrel_YknX"/>
</dbReference>
<dbReference type="Gene3D" id="6.20.50.140">
    <property type="match status" value="1"/>
</dbReference>
<protein>
    <submittedName>
        <fullName evidence="4">HlyD family secretion protein</fullName>
    </submittedName>
</protein>
<evidence type="ECO:0000313" key="4">
    <source>
        <dbReference type="EMBL" id="SCZ84647.1"/>
    </source>
</evidence>